<evidence type="ECO:0000313" key="5">
    <source>
        <dbReference type="Proteomes" id="UP000014107"/>
    </source>
</evidence>
<evidence type="ECO:0000256" key="1">
    <source>
        <dbReference type="SAM" id="MobiDB-lite"/>
    </source>
</evidence>
<dbReference type="Proteomes" id="UP000014104">
    <property type="component" value="Unassembled WGS sequence"/>
</dbReference>
<feature type="compositionally biased region" description="Basic and acidic residues" evidence="1">
    <location>
        <begin position="113"/>
        <end position="126"/>
    </location>
</feature>
<proteinExistence type="predicted"/>
<evidence type="ECO:0000313" key="3">
    <source>
        <dbReference type="EMBL" id="EOU23593.1"/>
    </source>
</evidence>
<evidence type="ECO:0000313" key="4">
    <source>
        <dbReference type="Proteomes" id="UP000014104"/>
    </source>
</evidence>
<organism evidence="3 5">
    <name type="scientific">Enterococcus avium ATCC 14025</name>
    <dbReference type="NCBI Taxonomy" id="1140002"/>
    <lineage>
        <taxon>Bacteria</taxon>
        <taxon>Bacillati</taxon>
        <taxon>Bacillota</taxon>
        <taxon>Bacilli</taxon>
        <taxon>Lactobacillales</taxon>
        <taxon>Enterococcaceae</taxon>
        <taxon>Enterococcus</taxon>
    </lineage>
</organism>
<sequence>MSDKGWIALHRNIRDHWVYQEKRVFSKYEAWLDLLMDANHQDNKFVFDGKLVEVERGQKVTSIRQLSERWGWSRTKVTDFLTLLEKDKMLVRKSDSKKTVLTIVNYDIYQNQEQEKSHSNDTEKPQKSTNNNVKTMSNNENNKTSSSTRKKRVYDPDSIYFILAEKLSKQICQNQEIKEPNLNRWADDIRKMIEIDKRTESQVSNMIDWATSDPFWSAVILSAKKLRDKYDTMAAQANRDYKTQTSVNNSRSSKKQATNYGKTLYTYYEQELRFSPNMAFDEYVRKKRLNERDRQALEQYIHSLEER</sequence>
<accession>A0AAV3J1P9</accession>
<evidence type="ECO:0008006" key="6">
    <source>
        <dbReference type="Google" id="ProtNLM"/>
    </source>
</evidence>
<protein>
    <recommendedName>
        <fullName evidence="6">DnaD domain-containing protein</fullName>
    </recommendedName>
</protein>
<reference evidence="2 4" key="1">
    <citation type="submission" date="2013-03" db="EMBL/GenBank/DDBJ databases">
        <title>The Genome Sequence of Enterococcus avium ATCC_14025 (Illumina only assembly).</title>
        <authorList>
            <consortium name="The Broad Institute Genomics Platform"/>
            <consortium name="The Broad Institute Genome Sequencing Center for Infectious Disease"/>
            <person name="Earl A."/>
            <person name="Russ C."/>
            <person name="Gilmore M."/>
            <person name="Surin D."/>
            <person name="Walker B."/>
            <person name="Young S."/>
            <person name="Zeng Q."/>
            <person name="Gargeya S."/>
            <person name="Fitzgerald M."/>
            <person name="Haas B."/>
            <person name="Abouelleil A."/>
            <person name="Allen A.W."/>
            <person name="Alvarado L."/>
            <person name="Arachchi H.M."/>
            <person name="Berlin A.M."/>
            <person name="Chapman S.B."/>
            <person name="Gainer-Dewar J."/>
            <person name="Goldberg J."/>
            <person name="Griggs A."/>
            <person name="Gujja S."/>
            <person name="Hansen M."/>
            <person name="Howarth C."/>
            <person name="Imamovic A."/>
            <person name="Ireland A."/>
            <person name="Larimer J."/>
            <person name="McCowan C."/>
            <person name="Murphy C."/>
            <person name="Pearson M."/>
            <person name="Poon T.W."/>
            <person name="Priest M."/>
            <person name="Roberts A."/>
            <person name="Saif S."/>
            <person name="Shea T."/>
            <person name="Sisk P."/>
            <person name="Sykes S."/>
            <person name="Wortman J."/>
            <person name="Nusbaum C."/>
            <person name="Birren B."/>
        </authorList>
    </citation>
    <scope>NUCLEOTIDE SEQUENCE [LARGE SCALE GENOMIC DNA]</scope>
    <source>
        <strain evidence="2 4">ATCC 14025</strain>
    </source>
</reference>
<name>A0AAV3J1P9_ENTAV</name>
<evidence type="ECO:0000313" key="2">
    <source>
        <dbReference type="EMBL" id="EOT51098.1"/>
    </source>
</evidence>
<comment type="caution">
    <text evidence="3">The sequence shown here is derived from an EMBL/GenBank/DDBJ whole genome shotgun (WGS) entry which is preliminary data.</text>
</comment>
<feature type="region of interest" description="Disordered" evidence="1">
    <location>
        <begin position="112"/>
        <end position="150"/>
    </location>
</feature>
<dbReference type="EMBL" id="ASWL01000002">
    <property type="protein sequence ID" value="EOU23593.1"/>
    <property type="molecule type" value="Genomic_DNA"/>
</dbReference>
<keyword evidence="4" id="KW-1185">Reference proteome</keyword>
<dbReference type="Proteomes" id="UP000014107">
    <property type="component" value="Unassembled WGS sequence"/>
</dbReference>
<dbReference type="EMBL" id="AHYV01000005">
    <property type="protein sequence ID" value="EOT51098.1"/>
    <property type="molecule type" value="Genomic_DNA"/>
</dbReference>
<dbReference type="RefSeq" id="WP_010743602.1">
    <property type="nucleotide sequence ID" value="NZ_KE136357.1"/>
</dbReference>
<feature type="compositionally biased region" description="Low complexity" evidence="1">
    <location>
        <begin position="134"/>
        <end position="147"/>
    </location>
</feature>
<reference evidence="3 5" key="2">
    <citation type="submission" date="2013-03" db="EMBL/GenBank/DDBJ databases">
        <title>The Genome Sequence of Enterococcus avium ATCC_14025 (PacBio/Illumina hybrid assembly).</title>
        <authorList>
            <consortium name="The Broad Institute Genomics Platform"/>
            <consortium name="The Broad Institute Genome Sequencing Center for Infectious Disease"/>
            <person name="Earl A."/>
            <person name="Russ C."/>
            <person name="Gilmore M."/>
            <person name="Surin D."/>
            <person name="Walker B."/>
            <person name="Young S."/>
            <person name="Zeng Q."/>
            <person name="Gargeya S."/>
            <person name="Fitzgerald M."/>
            <person name="Haas B."/>
            <person name="Abouelleil A."/>
            <person name="Allen A.W."/>
            <person name="Alvarado L."/>
            <person name="Arachchi H.M."/>
            <person name="Berlin A.M."/>
            <person name="Chapman S.B."/>
            <person name="Gainer-Dewar J."/>
            <person name="Goldberg J."/>
            <person name="Griggs A."/>
            <person name="Gujja S."/>
            <person name="Hansen M."/>
            <person name="Howarth C."/>
            <person name="Imamovic A."/>
            <person name="Ireland A."/>
            <person name="Larimer J."/>
            <person name="McCowan C."/>
            <person name="Murphy C."/>
            <person name="Pearson M."/>
            <person name="Poon T.W."/>
            <person name="Priest M."/>
            <person name="Roberts A."/>
            <person name="Saif S."/>
            <person name="Shea T."/>
            <person name="Sisk P."/>
            <person name="Sykes S."/>
            <person name="Wortman J."/>
            <person name="Nusbaum C."/>
            <person name="Birren B."/>
        </authorList>
    </citation>
    <scope>NUCLEOTIDE SEQUENCE [LARGE SCALE GENOMIC DNA]</scope>
    <source>
        <strain evidence="3 5">ATCC 14025</strain>
    </source>
</reference>
<gene>
    <name evidence="3" type="ORF">I570_01458</name>
    <name evidence="2" type="ORF">OMU_00427</name>
</gene>
<dbReference type="AlphaFoldDB" id="A0AAV3J1P9"/>